<evidence type="ECO:0000256" key="2">
    <source>
        <dbReference type="ARBA" id="ARBA00023125"/>
    </source>
</evidence>
<dbReference type="InterPro" id="IPR005471">
    <property type="entry name" value="Tscrpt_reg_IclR_N"/>
</dbReference>
<evidence type="ECO:0000313" key="7">
    <source>
        <dbReference type="EMBL" id="NBZ89823.1"/>
    </source>
</evidence>
<dbReference type="RefSeq" id="WP_168776615.1">
    <property type="nucleotide sequence ID" value="NZ_JAABNR010000035.1"/>
</dbReference>
<dbReference type="AlphaFoldDB" id="A0AAE5BXY3"/>
<feature type="domain" description="IclR-ED" evidence="6">
    <location>
        <begin position="86"/>
        <end position="266"/>
    </location>
</feature>
<evidence type="ECO:0000259" key="5">
    <source>
        <dbReference type="PROSITE" id="PS51077"/>
    </source>
</evidence>
<evidence type="ECO:0000256" key="3">
    <source>
        <dbReference type="ARBA" id="ARBA00023163"/>
    </source>
</evidence>
<dbReference type="GO" id="GO:0045892">
    <property type="term" value="P:negative regulation of DNA-templated transcription"/>
    <property type="evidence" value="ECO:0007669"/>
    <property type="project" value="TreeGrafter"/>
</dbReference>
<evidence type="ECO:0000256" key="1">
    <source>
        <dbReference type="ARBA" id="ARBA00023015"/>
    </source>
</evidence>
<dbReference type="Proteomes" id="UP001193501">
    <property type="component" value="Unassembled WGS sequence"/>
</dbReference>
<dbReference type="Gene3D" id="1.10.10.10">
    <property type="entry name" value="Winged helix-like DNA-binding domain superfamily/Winged helix DNA-binding domain"/>
    <property type="match status" value="1"/>
</dbReference>
<keyword evidence="1" id="KW-0805">Transcription regulation</keyword>
<evidence type="ECO:0000256" key="4">
    <source>
        <dbReference type="SAM" id="MobiDB-lite"/>
    </source>
</evidence>
<reference evidence="7" key="1">
    <citation type="submission" date="2020-01" db="EMBL/GenBank/DDBJ databases">
        <authorList>
            <person name="Chen W.-M."/>
        </authorList>
    </citation>
    <scope>NUCLEOTIDE SEQUENCE</scope>
    <source>
        <strain evidence="7">CYK-10</strain>
    </source>
</reference>
<name>A0AAE5BXY3_9RHOB</name>
<evidence type="ECO:0000313" key="8">
    <source>
        <dbReference type="Proteomes" id="UP001193501"/>
    </source>
</evidence>
<dbReference type="InterPro" id="IPR014757">
    <property type="entry name" value="Tscrpt_reg_IclR_C"/>
</dbReference>
<dbReference type="SUPFAM" id="SSF55781">
    <property type="entry name" value="GAF domain-like"/>
    <property type="match status" value="1"/>
</dbReference>
<dbReference type="EMBL" id="JAABNR010000035">
    <property type="protein sequence ID" value="NBZ89823.1"/>
    <property type="molecule type" value="Genomic_DNA"/>
</dbReference>
<feature type="compositionally biased region" description="Acidic residues" evidence="4">
    <location>
        <begin position="7"/>
        <end position="16"/>
    </location>
</feature>
<proteinExistence type="predicted"/>
<dbReference type="PANTHER" id="PTHR30136:SF7">
    <property type="entry name" value="HTH-TYPE TRANSCRIPTIONAL REGULATOR KDGR-RELATED"/>
    <property type="match status" value="1"/>
</dbReference>
<dbReference type="GO" id="GO:0003677">
    <property type="term" value="F:DNA binding"/>
    <property type="evidence" value="ECO:0007669"/>
    <property type="project" value="UniProtKB-KW"/>
</dbReference>
<dbReference type="PANTHER" id="PTHR30136">
    <property type="entry name" value="HELIX-TURN-HELIX TRANSCRIPTIONAL REGULATOR, ICLR FAMILY"/>
    <property type="match status" value="1"/>
</dbReference>
<keyword evidence="3" id="KW-0804">Transcription</keyword>
<keyword evidence="2" id="KW-0238">DNA-binding</keyword>
<dbReference type="GO" id="GO:0003700">
    <property type="term" value="F:DNA-binding transcription factor activity"/>
    <property type="evidence" value="ECO:0007669"/>
    <property type="project" value="TreeGrafter"/>
</dbReference>
<dbReference type="Pfam" id="PF09339">
    <property type="entry name" value="HTH_IclR"/>
    <property type="match status" value="1"/>
</dbReference>
<evidence type="ECO:0000259" key="6">
    <source>
        <dbReference type="PROSITE" id="PS51078"/>
    </source>
</evidence>
<keyword evidence="8" id="KW-1185">Reference proteome</keyword>
<dbReference type="PROSITE" id="PS51078">
    <property type="entry name" value="ICLR_ED"/>
    <property type="match status" value="1"/>
</dbReference>
<sequence>MARKLQDDDDGDDVDGPEDKYRAPALSKGLDILEHLASEAEGKTQADIAKTLGRTTSEIFRMLMVLRKRGYVHLNEEDDRYSLTTKLFEIAHRHPPVRRLTSIAGDAMQKLANRINQSMHMAILHSGKVLVIAQVDCSDNNITAVRLGAQISPYDTSSGRVLAARMDGETLAGLLAEAGPGTDDRQAAFVRDLPAVRAAGYAQNESFTIAGVVNIAAPVRDMTGRVVAAITIPFVRRLSGTNTASVDKAREELLAMCGAISQRLGAGATLEG</sequence>
<feature type="domain" description="HTH iclR-type" evidence="5">
    <location>
        <begin position="23"/>
        <end position="85"/>
    </location>
</feature>
<dbReference type="Gene3D" id="3.30.450.40">
    <property type="match status" value="1"/>
</dbReference>
<protein>
    <submittedName>
        <fullName evidence="7">Helix-turn-helix domain-containing protein</fullName>
    </submittedName>
</protein>
<dbReference type="InterPro" id="IPR050707">
    <property type="entry name" value="HTH_MetabolicPath_Reg"/>
</dbReference>
<dbReference type="InterPro" id="IPR036388">
    <property type="entry name" value="WH-like_DNA-bd_sf"/>
</dbReference>
<organism evidence="7 8">
    <name type="scientific">Stagnihabitans tardus</name>
    <dbReference type="NCBI Taxonomy" id="2699202"/>
    <lineage>
        <taxon>Bacteria</taxon>
        <taxon>Pseudomonadati</taxon>
        <taxon>Pseudomonadota</taxon>
        <taxon>Alphaproteobacteria</taxon>
        <taxon>Rhodobacterales</taxon>
        <taxon>Paracoccaceae</taxon>
        <taxon>Stagnihabitans</taxon>
    </lineage>
</organism>
<accession>A0AAE5BXY3</accession>
<feature type="region of interest" description="Disordered" evidence="4">
    <location>
        <begin position="1"/>
        <end position="23"/>
    </location>
</feature>
<dbReference type="SUPFAM" id="SSF46785">
    <property type="entry name" value="Winged helix' DNA-binding domain"/>
    <property type="match status" value="1"/>
</dbReference>
<dbReference type="PROSITE" id="PS51077">
    <property type="entry name" value="HTH_ICLR"/>
    <property type="match status" value="1"/>
</dbReference>
<dbReference type="InterPro" id="IPR029016">
    <property type="entry name" value="GAF-like_dom_sf"/>
</dbReference>
<gene>
    <name evidence="7" type="ORF">GV832_19745</name>
</gene>
<dbReference type="InterPro" id="IPR036390">
    <property type="entry name" value="WH_DNA-bd_sf"/>
</dbReference>
<dbReference type="SMART" id="SM00346">
    <property type="entry name" value="HTH_ICLR"/>
    <property type="match status" value="1"/>
</dbReference>
<dbReference type="Pfam" id="PF01614">
    <property type="entry name" value="IclR_C"/>
    <property type="match status" value="1"/>
</dbReference>
<comment type="caution">
    <text evidence="7">The sequence shown here is derived from an EMBL/GenBank/DDBJ whole genome shotgun (WGS) entry which is preliminary data.</text>
</comment>